<feature type="non-terminal residue" evidence="2">
    <location>
        <position position="1"/>
    </location>
</feature>
<protein>
    <submittedName>
        <fullName evidence="2">Uncharacterized protein</fullName>
    </submittedName>
</protein>
<comment type="caution">
    <text evidence="2">The sequence shown here is derived from an EMBL/GenBank/DDBJ whole genome shotgun (WGS) entry which is preliminary data.</text>
</comment>
<proteinExistence type="predicted"/>
<name>A0ABU6RXZ0_9FABA</name>
<evidence type="ECO:0000313" key="3">
    <source>
        <dbReference type="Proteomes" id="UP001341840"/>
    </source>
</evidence>
<evidence type="ECO:0000313" key="2">
    <source>
        <dbReference type="EMBL" id="MED6128927.1"/>
    </source>
</evidence>
<accession>A0ABU6RXZ0</accession>
<gene>
    <name evidence="2" type="ORF">PIB30_102804</name>
</gene>
<keyword evidence="3" id="KW-1185">Reference proteome</keyword>
<reference evidence="2 3" key="1">
    <citation type="journal article" date="2023" name="Plants (Basel)">
        <title>Bridging the Gap: Combining Genomics and Transcriptomics Approaches to Understand Stylosanthes scabra, an Orphan Legume from the Brazilian Caatinga.</title>
        <authorList>
            <person name="Ferreira-Neto J.R.C."/>
            <person name="da Silva M.D."/>
            <person name="Binneck E."/>
            <person name="de Melo N.F."/>
            <person name="da Silva R.H."/>
            <person name="de Melo A.L.T.M."/>
            <person name="Pandolfi V."/>
            <person name="Bustamante F.O."/>
            <person name="Brasileiro-Vidal A.C."/>
            <person name="Benko-Iseppon A.M."/>
        </authorList>
    </citation>
    <scope>NUCLEOTIDE SEQUENCE [LARGE SCALE GENOMIC DNA]</scope>
    <source>
        <tissue evidence="2">Leaves</tissue>
    </source>
</reference>
<evidence type="ECO:0000256" key="1">
    <source>
        <dbReference type="SAM" id="MobiDB-lite"/>
    </source>
</evidence>
<dbReference type="Proteomes" id="UP001341840">
    <property type="component" value="Unassembled WGS sequence"/>
</dbReference>
<sequence length="104" mass="11647">RHVSTVERWIGGGSGSHRMRVKSPGRLEARTGTGLANGWAEQKHAVRVGQSRGSDKDTGRFNEGTIWAVDFESNLTATKRSANGDEDDKHSSFWRRMEERSVFD</sequence>
<feature type="region of interest" description="Disordered" evidence="1">
    <location>
        <begin position="1"/>
        <end position="20"/>
    </location>
</feature>
<dbReference type="EMBL" id="JASCZI010033434">
    <property type="protein sequence ID" value="MED6128927.1"/>
    <property type="molecule type" value="Genomic_DNA"/>
</dbReference>
<organism evidence="2 3">
    <name type="scientific">Stylosanthes scabra</name>
    <dbReference type="NCBI Taxonomy" id="79078"/>
    <lineage>
        <taxon>Eukaryota</taxon>
        <taxon>Viridiplantae</taxon>
        <taxon>Streptophyta</taxon>
        <taxon>Embryophyta</taxon>
        <taxon>Tracheophyta</taxon>
        <taxon>Spermatophyta</taxon>
        <taxon>Magnoliopsida</taxon>
        <taxon>eudicotyledons</taxon>
        <taxon>Gunneridae</taxon>
        <taxon>Pentapetalae</taxon>
        <taxon>rosids</taxon>
        <taxon>fabids</taxon>
        <taxon>Fabales</taxon>
        <taxon>Fabaceae</taxon>
        <taxon>Papilionoideae</taxon>
        <taxon>50 kb inversion clade</taxon>
        <taxon>dalbergioids sensu lato</taxon>
        <taxon>Dalbergieae</taxon>
        <taxon>Pterocarpus clade</taxon>
        <taxon>Stylosanthes</taxon>
    </lineage>
</organism>